<dbReference type="SUPFAM" id="SSF53335">
    <property type="entry name" value="S-adenosyl-L-methionine-dependent methyltransferases"/>
    <property type="match status" value="1"/>
</dbReference>
<dbReference type="InterPro" id="IPR029063">
    <property type="entry name" value="SAM-dependent_MTases_sf"/>
</dbReference>
<dbReference type="AlphaFoldDB" id="A0A2J7ZWJ9"/>
<dbReference type="PANTHER" id="PTHR22808:SF1">
    <property type="entry name" value="RNA CYTOSINE-C(5)-METHYLTRANSFERASE NSUN2-RELATED"/>
    <property type="match status" value="1"/>
</dbReference>
<dbReference type="Gene3D" id="3.40.50.150">
    <property type="entry name" value="Vaccinia Virus protein VP39"/>
    <property type="match status" value="1"/>
</dbReference>
<keyword evidence="1" id="KW-0808">Transferase</keyword>
<organism evidence="1 2">
    <name type="scientific">Tetrabaena socialis</name>
    <dbReference type="NCBI Taxonomy" id="47790"/>
    <lineage>
        <taxon>Eukaryota</taxon>
        <taxon>Viridiplantae</taxon>
        <taxon>Chlorophyta</taxon>
        <taxon>core chlorophytes</taxon>
        <taxon>Chlorophyceae</taxon>
        <taxon>CS clade</taxon>
        <taxon>Chlamydomonadales</taxon>
        <taxon>Tetrabaenaceae</taxon>
        <taxon>Tetrabaena</taxon>
    </lineage>
</organism>
<reference evidence="1 2" key="1">
    <citation type="journal article" date="2017" name="Mol. Biol. Evol.">
        <title>The 4-celled Tetrabaena socialis nuclear genome reveals the essential components for genetic control of cell number at the origin of multicellularity in the volvocine lineage.</title>
        <authorList>
            <person name="Featherston J."/>
            <person name="Arakaki Y."/>
            <person name="Hanschen E.R."/>
            <person name="Ferris P.J."/>
            <person name="Michod R.E."/>
            <person name="Olson B.J.S.C."/>
            <person name="Nozaki H."/>
            <person name="Durand P.M."/>
        </authorList>
    </citation>
    <scope>NUCLEOTIDE SEQUENCE [LARGE SCALE GENOMIC DNA]</scope>
    <source>
        <strain evidence="1 2">NIES-571</strain>
    </source>
</reference>
<dbReference type="InterPro" id="IPR018314">
    <property type="entry name" value="RsmB/NOL1/NOP2-like_CS"/>
</dbReference>
<dbReference type="InterPro" id="IPR023267">
    <property type="entry name" value="RCMT"/>
</dbReference>
<evidence type="ECO:0000313" key="1">
    <source>
        <dbReference type="EMBL" id="PNH04625.1"/>
    </source>
</evidence>
<dbReference type="GO" id="GO:0008173">
    <property type="term" value="F:RNA methyltransferase activity"/>
    <property type="evidence" value="ECO:0007669"/>
    <property type="project" value="InterPro"/>
</dbReference>
<dbReference type="PRINTS" id="PR02008">
    <property type="entry name" value="RCMTFAMILY"/>
</dbReference>
<dbReference type="GO" id="GO:0001510">
    <property type="term" value="P:RNA methylation"/>
    <property type="evidence" value="ECO:0007669"/>
    <property type="project" value="InterPro"/>
</dbReference>
<dbReference type="PROSITE" id="PS01153">
    <property type="entry name" value="NOL1_NOP2_SUN"/>
    <property type="match status" value="1"/>
</dbReference>
<accession>A0A2J7ZWJ9</accession>
<sequence>MVVTWLQQSMRLGLAMGEAVLRSSSAPSTSGRGSASSSLRDVAPALAAALSRGFASLVGSGVPSPRHDVAVQLSTPHGGHINRLIMTSESIAELDGVLYRFRRELRPANIGAAAVQLAYLQRCVRRVLDLCAAPGSKTFQLLEALHAGSRPGQTPSGLVVANDADFMRCNLLTHQTKRVCSPCLLVTNHDAARLPVHLAAGAAAAKAANHAAWAAAKAAEGGDASASATSASADGAAAAAAAGGGGGRVVGRRELRFDRILADVPCSGDGTLRKSPDIWRRWNISGGNSLHGIQLRIALHGARMLEAASLSSLPALSPGQLVGLLLGVQRLRCTAGCRPPHLPPQLLAAAEAHLRAAAPELELLQVKRAAQALAPTAAAQAAEAYTAAPAGAAGAAAAAAAASPAGPLLDLLARRALQLLPPAEPAQALSPGAGIMARLPRGGAGAGTVLAAVAGPPALDGATLGVLEGLARAYAAAAAAPLGSVGEGGVGEGEQGRARVLGAGVVALFERVAALAAAGRARGLLWEAQRASLGRSLAQLLGERAAAPLLEPGVERSPVS</sequence>
<dbReference type="Proteomes" id="UP000236333">
    <property type="component" value="Unassembled WGS sequence"/>
</dbReference>
<name>A0A2J7ZWJ9_9CHLO</name>
<gene>
    <name evidence="1" type="ORF">TSOC_009203</name>
</gene>
<dbReference type="OrthoDB" id="6093671at2759"/>
<proteinExistence type="predicted"/>
<comment type="caution">
    <text evidence="1">The sequence shown here is derived from an EMBL/GenBank/DDBJ whole genome shotgun (WGS) entry which is preliminary data.</text>
</comment>
<dbReference type="EMBL" id="PGGS01000373">
    <property type="protein sequence ID" value="PNH04625.1"/>
    <property type="molecule type" value="Genomic_DNA"/>
</dbReference>
<protein>
    <submittedName>
        <fullName evidence="1">tRNA (Cytosine(34)-C(5))-methyltransferase</fullName>
    </submittedName>
</protein>
<keyword evidence="2" id="KW-1185">Reference proteome</keyword>
<dbReference type="GO" id="GO:0003723">
    <property type="term" value="F:RNA binding"/>
    <property type="evidence" value="ECO:0007669"/>
    <property type="project" value="InterPro"/>
</dbReference>
<dbReference type="PANTHER" id="PTHR22808">
    <property type="entry name" value="NCL1 YEAST -RELATED NOL1/NOP2/FMU SUN DOMAIN-CONTAINING"/>
    <property type="match status" value="1"/>
</dbReference>
<keyword evidence="1" id="KW-0489">Methyltransferase</keyword>
<evidence type="ECO:0000313" key="2">
    <source>
        <dbReference type="Proteomes" id="UP000236333"/>
    </source>
</evidence>